<feature type="compositionally biased region" description="Polar residues" evidence="1">
    <location>
        <begin position="611"/>
        <end position="623"/>
    </location>
</feature>
<dbReference type="AlphaFoldDB" id="A0A553NT08"/>
<feature type="compositionally biased region" description="Polar residues" evidence="1">
    <location>
        <begin position="427"/>
        <end position="445"/>
    </location>
</feature>
<protein>
    <submittedName>
        <fullName evidence="2">Uncharacterized protein</fullName>
    </submittedName>
</protein>
<feature type="compositionally biased region" description="Polar residues" evidence="1">
    <location>
        <begin position="284"/>
        <end position="297"/>
    </location>
</feature>
<feature type="compositionally biased region" description="Basic residues" evidence="1">
    <location>
        <begin position="57"/>
        <end position="78"/>
    </location>
</feature>
<feature type="compositionally biased region" description="Low complexity" evidence="1">
    <location>
        <begin position="785"/>
        <end position="824"/>
    </location>
</feature>
<feature type="compositionally biased region" description="Polar residues" evidence="1">
    <location>
        <begin position="958"/>
        <end position="969"/>
    </location>
</feature>
<feature type="region of interest" description="Disordered" evidence="1">
    <location>
        <begin position="50"/>
        <end position="216"/>
    </location>
</feature>
<dbReference type="STRING" id="6832.A0A553NT08"/>
<feature type="region of interest" description="Disordered" evidence="1">
    <location>
        <begin position="410"/>
        <end position="537"/>
    </location>
</feature>
<feature type="region of interest" description="Disordered" evidence="1">
    <location>
        <begin position="698"/>
        <end position="740"/>
    </location>
</feature>
<organism evidence="2 3">
    <name type="scientific">Tigriopus californicus</name>
    <name type="common">Marine copepod</name>
    <dbReference type="NCBI Taxonomy" id="6832"/>
    <lineage>
        <taxon>Eukaryota</taxon>
        <taxon>Metazoa</taxon>
        <taxon>Ecdysozoa</taxon>
        <taxon>Arthropoda</taxon>
        <taxon>Crustacea</taxon>
        <taxon>Multicrustacea</taxon>
        <taxon>Hexanauplia</taxon>
        <taxon>Copepoda</taxon>
        <taxon>Harpacticoida</taxon>
        <taxon>Harpacticidae</taxon>
        <taxon>Tigriopus</taxon>
    </lineage>
</organism>
<keyword evidence="3" id="KW-1185">Reference proteome</keyword>
<name>A0A553NT08_TIGCA</name>
<feature type="compositionally biased region" description="Low complexity" evidence="1">
    <location>
        <begin position="725"/>
        <end position="740"/>
    </location>
</feature>
<feature type="compositionally biased region" description="Low complexity" evidence="1">
    <location>
        <begin position="980"/>
        <end position="1001"/>
    </location>
</feature>
<dbReference type="Proteomes" id="UP000318571">
    <property type="component" value="Chromosome 1"/>
</dbReference>
<comment type="caution">
    <text evidence="2">The sequence shown here is derived from an EMBL/GenBank/DDBJ whole genome shotgun (WGS) entry which is preliminary data.</text>
</comment>
<feature type="compositionally biased region" description="Low complexity" evidence="1">
    <location>
        <begin position="484"/>
        <end position="537"/>
    </location>
</feature>
<dbReference type="EMBL" id="VCGU01000010">
    <property type="protein sequence ID" value="TRY68574.1"/>
    <property type="molecule type" value="Genomic_DNA"/>
</dbReference>
<feature type="region of interest" description="Disordered" evidence="1">
    <location>
        <begin position="948"/>
        <end position="1003"/>
    </location>
</feature>
<feature type="compositionally biased region" description="Gly residues" evidence="1">
    <location>
        <begin position="148"/>
        <end position="182"/>
    </location>
</feature>
<evidence type="ECO:0000313" key="3">
    <source>
        <dbReference type="Proteomes" id="UP000318571"/>
    </source>
</evidence>
<reference evidence="2 3" key="1">
    <citation type="journal article" date="2018" name="Nat. Ecol. Evol.">
        <title>Genomic signatures of mitonuclear coevolution across populations of Tigriopus californicus.</title>
        <authorList>
            <person name="Barreto F.S."/>
            <person name="Watson E.T."/>
            <person name="Lima T.G."/>
            <person name="Willett C.S."/>
            <person name="Edmands S."/>
            <person name="Li W."/>
            <person name="Burton R.S."/>
        </authorList>
    </citation>
    <scope>NUCLEOTIDE SEQUENCE [LARGE SCALE GENOMIC DNA]</scope>
    <source>
        <strain evidence="2 3">San Diego</strain>
    </source>
</reference>
<feature type="non-terminal residue" evidence="2">
    <location>
        <position position="1"/>
    </location>
</feature>
<feature type="region of interest" description="Disordered" evidence="1">
    <location>
        <begin position="284"/>
        <end position="344"/>
    </location>
</feature>
<evidence type="ECO:0000256" key="1">
    <source>
        <dbReference type="SAM" id="MobiDB-lite"/>
    </source>
</evidence>
<sequence length="1228" mass="125312">VILLGICVLSATALDTNNPQNHGDRDLAPHHRSKRTINIFGMFNRMMRGMFGGGGKKGGKGGKGKGKGRGRGKGKGKGRPSAGYGVPQGRPISSGYGAPQRPQGGYGVPQGPALASGYGPASNNNNNNQVGYNAPQQQQQQPQTQPQGGHGGGSSFGGGGNNIRGNQGFSGGHGSGSGGIGGSIDSYGSPQAPPVGGGGGNTGNIDSYGSPQGAVVGNIRPAQSVSGYVASSGNGAKGQNGGDIVYGQAGVAMAPASLSNTVIKMLPAPNLATAAPAFGNGAGQVSQTSYGQNNQATSFNSGGSLGGSISPSNLGSASPAQDSYGIPQGTVLGSNGGSFSSSGTASGGNNVIQNNGGSVTFPASDSYGISQGNSIGGSAQGTIIAQGNSFSTGNGGASFTNSVSNGGASAPDSYGIPQGNVVGGSSLGTTNTQGNSLTSGTGNTFSSLGSTGSVGGSGESAPDSYGIPQGNAIGSSQGSFNGQGTSLSSGFSGTGNTFTPSGSTNNNFQSTQGNSVTSSGTGTGNTFSSTGSVSVSLSGNTGNSAVSAPDSYGIPQGNVISSAGADSTLVGTSVGGNGVSSTTNFVNSINDNDLDSTTPDFATTVNPFTGSTSGVNSASQSGSLPAVQAPDSYGLPQGEPVNSNNETPVTDILSDDLTFAGSPSINPRTNPLDNAVLINRPINNPASNFNTNNNVNTNTFNNNPSTLLSGTTQNGGGGGAVSFGNAQTSNANSNTNSNFQSIVTNSNAGSVTNSNAGSLTNSNSGSVTTSNNVINQPVGPSSGFNFNRPSSVSSSNNLINNNNNKNNINANTNNRKKSNNNNNRQVTTNRQSQSQSSSRDEAPIGELVSTEIEDSTTDISERPPIVIDLSNGNNEVDLTNGVKDTGSTIGDVDLTGKTTTSVPTLSATDDAEEVDNPFAGYDDIDENYDEYDYITDEEDILDPFAGIPGLDPDAPGTVVTQSGQTTEPTNFDELPSYTGNRNNNNNNNNANANSNNQQTSNLVQNQNQSPGLAIGIRTQNNALFDATLYDDEIAFLEEYESGDELSDQAEPPTANSADKVGLRTGKKTSVKATTKFEPAEYLEEYDDDLYEYDDQILGGGGLDDDRDTEFISVPLKIEEIGNLSNRPGDPTVILAGSPPEDEEDDLRITTFKPQLLSIRGRGNNRKPLVVRRTKKRVEDIPHAAFHAFLVEPPNGAPKTNNQKKRGVDWSEKLRERKRQKIWRQFRLN</sequence>
<feature type="compositionally biased region" description="Low complexity" evidence="1">
    <location>
        <begin position="757"/>
        <end position="775"/>
    </location>
</feature>
<accession>A0A553NT08</accession>
<gene>
    <name evidence="2" type="ORF">TCAL_09338</name>
</gene>
<dbReference type="OMA" id="NGQECIL"/>
<feature type="compositionally biased region" description="Low complexity" evidence="1">
    <location>
        <begin position="123"/>
        <end position="147"/>
    </location>
</feature>
<feature type="region of interest" description="Disordered" evidence="1">
    <location>
        <begin position="611"/>
        <end position="650"/>
    </location>
</feature>
<evidence type="ECO:0000313" key="2">
    <source>
        <dbReference type="EMBL" id="TRY68574.1"/>
    </source>
</evidence>
<feature type="compositionally biased region" description="Polar residues" evidence="1">
    <location>
        <begin position="472"/>
        <end position="483"/>
    </location>
</feature>
<feature type="compositionally biased region" description="Low complexity" evidence="1">
    <location>
        <begin position="298"/>
        <end position="316"/>
    </location>
</feature>
<proteinExistence type="predicted"/>
<feature type="region of interest" description="Disordered" evidence="1">
    <location>
        <begin position="753"/>
        <end position="859"/>
    </location>
</feature>